<organism evidence="1 2">
    <name type="scientific">Agromyces ramosus</name>
    <dbReference type="NCBI Taxonomy" id="33879"/>
    <lineage>
        <taxon>Bacteria</taxon>
        <taxon>Bacillati</taxon>
        <taxon>Actinomycetota</taxon>
        <taxon>Actinomycetes</taxon>
        <taxon>Micrococcales</taxon>
        <taxon>Microbacteriaceae</taxon>
        <taxon>Agromyces</taxon>
    </lineage>
</organism>
<sequence>MGFLKDLATLTARGNAAYARMDVGASLEAASRSMEQAGRVLAATTPRPDEEWLEAMRLRTTAAVVDARQLPMAIGMNVVVELDLVVAMPSGFPLPVTRTEQLAPLQLFRVAPGSSLDVSIVPGRPESVRIEWGA</sequence>
<keyword evidence="2" id="KW-1185">Reference proteome</keyword>
<name>A0A4Q7M8F1_9MICO</name>
<dbReference type="AlphaFoldDB" id="A0A4Q7M8F1"/>
<reference evidence="1 2" key="1">
    <citation type="submission" date="2019-02" db="EMBL/GenBank/DDBJ databases">
        <title>Genomic Encyclopedia of Type Strains, Phase IV (KMG-IV): sequencing the most valuable type-strain genomes for metagenomic binning, comparative biology and taxonomic classification.</title>
        <authorList>
            <person name="Goeker M."/>
        </authorList>
    </citation>
    <scope>NUCLEOTIDE SEQUENCE [LARGE SCALE GENOMIC DNA]</scope>
    <source>
        <strain evidence="1 2">DSM 43045</strain>
    </source>
</reference>
<dbReference type="OrthoDB" id="5005604at2"/>
<proteinExistence type="predicted"/>
<evidence type="ECO:0000313" key="1">
    <source>
        <dbReference type="EMBL" id="RZS64286.1"/>
    </source>
</evidence>
<accession>A0A4Q7M8F1</accession>
<gene>
    <name evidence="1" type="ORF">EV187_2666</name>
</gene>
<dbReference type="RefSeq" id="WP_130353537.1">
    <property type="nucleotide sequence ID" value="NZ_SGWY01000003.1"/>
</dbReference>
<comment type="caution">
    <text evidence="1">The sequence shown here is derived from an EMBL/GenBank/DDBJ whole genome shotgun (WGS) entry which is preliminary data.</text>
</comment>
<protein>
    <submittedName>
        <fullName evidence="1">Uncharacterized protein</fullName>
    </submittedName>
</protein>
<evidence type="ECO:0000313" key="2">
    <source>
        <dbReference type="Proteomes" id="UP000293289"/>
    </source>
</evidence>
<dbReference type="Proteomes" id="UP000293289">
    <property type="component" value="Unassembled WGS sequence"/>
</dbReference>
<dbReference type="EMBL" id="SGWY01000003">
    <property type="protein sequence ID" value="RZS64286.1"/>
    <property type="molecule type" value="Genomic_DNA"/>
</dbReference>